<dbReference type="UniPathway" id="UPA00067">
    <property type="reaction ID" value="UER00123"/>
</dbReference>
<dbReference type="InterPro" id="IPR014710">
    <property type="entry name" value="RmlC-like_jellyroll"/>
</dbReference>
<evidence type="ECO:0000313" key="10">
    <source>
        <dbReference type="Proteomes" id="UP000655589"/>
    </source>
</evidence>
<evidence type="ECO:0000256" key="3">
    <source>
        <dbReference type="ARBA" id="ARBA00013192"/>
    </source>
</evidence>
<keyword evidence="10" id="KW-1185">Reference proteome</keyword>
<comment type="function">
    <text evidence="8">Catalyzes the circularization of gamma-N-acetyl-alpha,gamma-diaminobutyric acid (ADABA) to ectoine (1,4,5,6-tetrahydro-2-methyl-4-pyrimidine carboxylic acid), which is an excellent osmoprotectant.</text>
</comment>
<dbReference type="GO" id="GO:0033990">
    <property type="term" value="F:ectoine synthase activity"/>
    <property type="evidence" value="ECO:0007669"/>
    <property type="project" value="UniProtKB-EC"/>
</dbReference>
<proteinExistence type="inferred from homology"/>
<protein>
    <recommendedName>
        <fullName evidence="4 8">L-ectoine synthase</fullName>
        <ecNumber evidence="3 8">4.2.1.108</ecNumber>
    </recommendedName>
    <alternativeName>
        <fullName evidence="6 8">N-acetyldiaminobutyrate dehydratase</fullName>
    </alternativeName>
</protein>
<evidence type="ECO:0000256" key="2">
    <source>
        <dbReference type="ARBA" id="ARBA00009637"/>
    </source>
</evidence>
<sequence>MIVTRLTDLEGTDRDVRGENWRSRRFVLAKEGVGFSFHETVMYAGTETDMWYANHIEAVYCVGGEGELLNRETGEVHQISDGTMYLLDGHERHTMRPKTDLRLICTFNPPVTGREVHDADGVYPLVTEGDTEKDHDTTTEVAV</sequence>
<organism evidence="9 10">
    <name type="scientific">Promicromonospora citrea</name>
    <dbReference type="NCBI Taxonomy" id="43677"/>
    <lineage>
        <taxon>Bacteria</taxon>
        <taxon>Bacillati</taxon>
        <taxon>Actinomycetota</taxon>
        <taxon>Actinomycetes</taxon>
        <taxon>Micrococcales</taxon>
        <taxon>Promicromonosporaceae</taxon>
        <taxon>Promicromonospora</taxon>
    </lineage>
</organism>
<evidence type="ECO:0000256" key="6">
    <source>
        <dbReference type="ARBA" id="ARBA00033271"/>
    </source>
</evidence>
<dbReference type="CDD" id="cd06978">
    <property type="entry name" value="cupin_EctC"/>
    <property type="match status" value="1"/>
</dbReference>
<dbReference type="Proteomes" id="UP000655589">
    <property type="component" value="Unassembled WGS sequence"/>
</dbReference>
<dbReference type="InterPro" id="IPR010462">
    <property type="entry name" value="Ectoine_synth"/>
</dbReference>
<keyword evidence="5 8" id="KW-0456">Lyase</keyword>
<evidence type="ECO:0000256" key="5">
    <source>
        <dbReference type="ARBA" id="ARBA00023239"/>
    </source>
</evidence>
<dbReference type="HAMAP" id="MF_01255">
    <property type="entry name" value="Ectoine_synth"/>
    <property type="match status" value="1"/>
</dbReference>
<accession>A0A8H9GIX1</accession>
<dbReference type="Gene3D" id="2.60.120.10">
    <property type="entry name" value="Jelly Rolls"/>
    <property type="match status" value="1"/>
</dbReference>
<dbReference type="AlphaFoldDB" id="A0A8H9GIX1"/>
<dbReference type="PANTHER" id="PTHR39289">
    <property type="match status" value="1"/>
</dbReference>
<dbReference type="NCBIfam" id="NF009806">
    <property type="entry name" value="PRK13290.1"/>
    <property type="match status" value="1"/>
</dbReference>
<evidence type="ECO:0000313" key="9">
    <source>
        <dbReference type="EMBL" id="GGM28090.1"/>
    </source>
</evidence>
<comment type="pathway">
    <text evidence="1 8">Amine and polyamine biosynthesis; ectoine biosynthesis; L-ectoine from L-aspartate 4-semialdehyde: step 3/3.</text>
</comment>
<reference evidence="9" key="2">
    <citation type="submission" date="2020-09" db="EMBL/GenBank/DDBJ databases">
        <authorList>
            <person name="Sun Q."/>
            <person name="Ohkuma M."/>
        </authorList>
    </citation>
    <scope>NUCLEOTIDE SEQUENCE</scope>
    <source>
        <strain evidence="9">JCM 3051</strain>
    </source>
</reference>
<evidence type="ECO:0000256" key="8">
    <source>
        <dbReference type="HAMAP-Rule" id="MF_01255"/>
    </source>
</evidence>
<evidence type="ECO:0000256" key="1">
    <source>
        <dbReference type="ARBA" id="ARBA00005181"/>
    </source>
</evidence>
<dbReference type="InterPro" id="IPR011051">
    <property type="entry name" value="RmlC_Cupin_sf"/>
</dbReference>
<name>A0A8H9GIX1_9MICO</name>
<comment type="caution">
    <text evidence="9">The sequence shown here is derived from an EMBL/GenBank/DDBJ whole genome shotgun (WGS) entry which is preliminary data.</text>
</comment>
<dbReference type="EMBL" id="BMPT01000009">
    <property type="protein sequence ID" value="GGM28090.1"/>
    <property type="molecule type" value="Genomic_DNA"/>
</dbReference>
<dbReference type="PANTHER" id="PTHR39289:SF1">
    <property type="entry name" value="L-ECTOINE SYNTHASE"/>
    <property type="match status" value="1"/>
</dbReference>
<comment type="similarity">
    <text evidence="2 8">Belongs to the ectoine synthase family.</text>
</comment>
<dbReference type="RefSeq" id="WP_171105610.1">
    <property type="nucleotide sequence ID" value="NZ_BMPT01000009.1"/>
</dbReference>
<dbReference type="Pfam" id="PF06339">
    <property type="entry name" value="Ectoine_synth"/>
    <property type="match status" value="1"/>
</dbReference>
<gene>
    <name evidence="8 9" type="primary">ectC</name>
    <name evidence="9" type="ORF">GCM10010102_24820</name>
</gene>
<evidence type="ECO:0000256" key="7">
    <source>
        <dbReference type="ARBA" id="ARBA00048714"/>
    </source>
</evidence>
<reference evidence="9" key="1">
    <citation type="journal article" date="2014" name="Int. J. Syst. Evol. Microbiol.">
        <title>Complete genome sequence of Corynebacterium casei LMG S-19264T (=DSM 44701T), isolated from a smear-ripened cheese.</title>
        <authorList>
            <consortium name="US DOE Joint Genome Institute (JGI-PGF)"/>
            <person name="Walter F."/>
            <person name="Albersmeier A."/>
            <person name="Kalinowski J."/>
            <person name="Ruckert C."/>
        </authorList>
    </citation>
    <scope>NUCLEOTIDE SEQUENCE</scope>
    <source>
        <strain evidence="9">JCM 3051</strain>
    </source>
</reference>
<dbReference type="SUPFAM" id="SSF51182">
    <property type="entry name" value="RmlC-like cupins"/>
    <property type="match status" value="1"/>
</dbReference>
<evidence type="ECO:0000256" key="4">
    <source>
        <dbReference type="ARBA" id="ARBA00019707"/>
    </source>
</evidence>
<comment type="catalytic activity">
    <reaction evidence="7 8">
        <text>(2S)-4-acetamido-2-aminobutanoate = L-ectoine + H2O</text>
        <dbReference type="Rhea" id="RHEA:17281"/>
        <dbReference type="ChEBI" id="CHEBI:15377"/>
        <dbReference type="ChEBI" id="CHEBI:58515"/>
        <dbReference type="ChEBI" id="CHEBI:58929"/>
        <dbReference type="EC" id="4.2.1.108"/>
    </reaction>
</comment>
<dbReference type="GO" id="GO:0019491">
    <property type="term" value="P:ectoine biosynthetic process"/>
    <property type="evidence" value="ECO:0007669"/>
    <property type="project" value="UniProtKB-UniRule"/>
</dbReference>
<dbReference type="EC" id="4.2.1.108" evidence="3 8"/>